<feature type="transmembrane region" description="Helical" evidence="2">
    <location>
        <begin position="120"/>
        <end position="138"/>
    </location>
</feature>
<dbReference type="Proteomes" id="UP000292340">
    <property type="component" value="Unassembled WGS sequence"/>
</dbReference>
<keyword evidence="2" id="KW-1133">Transmembrane helix</keyword>
<evidence type="ECO:0000313" key="6">
    <source>
        <dbReference type="Proteomes" id="UP000293195"/>
    </source>
</evidence>
<dbReference type="AlphaFoldDB" id="A0A4Q4PAQ2"/>
<protein>
    <submittedName>
        <fullName evidence="3">Uncharacterized protein</fullName>
    </submittedName>
</protein>
<keyword evidence="2" id="KW-0812">Transmembrane</keyword>
<keyword evidence="6" id="KW-1185">Reference proteome</keyword>
<organism evidence="3 5">
    <name type="scientific">Alternaria tenuissima</name>
    <dbReference type="NCBI Taxonomy" id="119927"/>
    <lineage>
        <taxon>Eukaryota</taxon>
        <taxon>Fungi</taxon>
        <taxon>Dikarya</taxon>
        <taxon>Ascomycota</taxon>
        <taxon>Pezizomycotina</taxon>
        <taxon>Dothideomycetes</taxon>
        <taxon>Pleosporomycetidae</taxon>
        <taxon>Pleosporales</taxon>
        <taxon>Pleosporineae</taxon>
        <taxon>Pleosporaceae</taxon>
        <taxon>Alternaria</taxon>
        <taxon>Alternaria sect. Alternaria</taxon>
        <taxon>Alternaria alternata complex</taxon>
    </lineage>
</organism>
<proteinExistence type="predicted"/>
<dbReference type="EMBL" id="PDXF01000047">
    <property type="protein sequence ID" value="RYN94431.1"/>
    <property type="molecule type" value="Genomic_DNA"/>
</dbReference>
<evidence type="ECO:0000313" key="4">
    <source>
        <dbReference type="EMBL" id="RYN94431.1"/>
    </source>
</evidence>
<dbReference type="EMBL" id="PDXB01000009">
    <property type="protein sequence ID" value="RYN30859.1"/>
    <property type="molecule type" value="Genomic_DNA"/>
</dbReference>
<comment type="caution">
    <text evidence="3">The sequence shown here is derived from an EMBL/GenBank/DDBJ whole genome shotgun (WGS) entry which is preliminary data.</text>
</comment>
<reference evidence="3" key="1">
    <citation type="submission" date="2017-10" db="EMBL/GenBank/DDBJ databases">
        <authorList>
            <person name="Armitage A.D."/>
            <person name="Barbara D.J."/>
            <person name="Woodhall J.W."/>
            <person name="Sreenivasaprasad S."/>
            <person name="Lane C.R."/>
            <person name="Clarkson J.P."/>
            <person name="Harrison R.J."/>
        </authorList>
    </citation>
    <scope>NUCLEOTIDE SEQUENCE</scope>
    <source>
        <strain evidence="3">FERA 1164</strain>
        <strain evidence="4">FERA 635</strain>
    </source>
</reference>
<feature type="transmembrane region" description="Helical" evidence="2">
    <location>
        <begin position="651"/>
        <end position="674"/>
    </location>
</feature>
<sequence>MIMSANKVSRWSPFRRHGLSGQTVEVEERDDTTANASTTPATGANKKSKPKTWETTVERVESWPEEARPLKKHTWLSYLYGIGDLLLVLLPVYFILLGSAAASLHGKPTKDNGLGTKVEFAMDLGPTIFPIVFAAICGRSMKMIARFLAEKGAKISTLELLMASQSVWGTFESQLLMQRLTIVGANLLFLWALSPLGGQASLRLMSREHEASYTSTKLRYLTTGPAGAMFPAATSNFQRSKYAEAGALYNAALLAPLSVKLGPQDSWGNVKIPRLDALNQSNVDADGWLEVPSQMQVPEIYSSLVGVPIAGLPTNTSNKLTLEYNYLSVKCGPFDQQPYPGTHGTGDPGATNYTRLDEMVPGQIWWNKSQPDLQPFDTLGGRASFLIDTARDLARPPPTRQRDRDLYLGRLDGFIGHYNQSRLTQAESKIPRELTFASVYGISKDGTEQGLNIAKCDLFQHHVEASIQCAGIKCATSKVRNSTTDTRPTALTAFEYFVIMEAFAKEFPTAIKFNEGSSPTELFMANTSTFPFIQKAGRLFADEFYTNLSVLPPDLFSKRLSLVFNTYYQLSSQSSGYFGSLTGNLSAYGPDTLPVTDANVYLPANLSATTHSIFDWIVKFQQTVTDSNSPFLGATTTANTTSTEEIFVCNFAWLTLLLTASLIILITGGVAVILKRKTLGPEMFGFVTSMTYENPWLNIPQGGTMLDAMERARLLKDVEVHVADVHGNDNVGHIALAAGVPMRKLERERLYC</sequence>
<evidence type="ECO:0000313" key="5">
    <source>
        <dbReference type="Proteomes" id="UP000292340"/>
    </source>
</evidence>
<keyword evidence="2" id="KW-0472">Membrane</keyword>
<feature type="compositionally biased region" description="Polar residues" evidence="1">
    <location>
        <begin position="33"/>
        <end position="42"/>
    </location>
</feature>
<feature type="transmembrane region" description="Helical" evidence="2">
    <location>
        <begin position="180"/>
        <end position="198"/>
    </location>
</feature>
<feature type="transmembrane region" description="Helical" evidence="2">
    <location>
        <begin position="78"/>
        <end position="100"/>
    </location>
</feature>
<feature type="region of interest" description="Disordered" evidence="1">
    <location>
        <begin position="19"/>
        <end position="53"/>
    </location>
</feature>
<dbReference type="Proteomes" id="UP000293195">
    <property type="component" value="Unassembled WGS sequence"/>
</dbReference>
<gene>
    <name evidence="3" type="ORF">AA0115_g4361</name>
    <name evidence="4" type="ORF">AA0119_g9116</name>
</gene>
<evidence type="ECO:0000256" key="1">
    <source>
        <dbReference type="SAM" id="MobiDB-lite"/>
    </source>
</evidence>
<name>A0A4Q4PAQ2_9PLEO</name>
<dbReference type="OrthoDB" id="3692311at2759"/>
<evidence type="ECO:0000313" key="3">
    <source>
        <dbReference type="EMBL" id="RYN30859.1"/>
    </source>
</evidence>
<accession>A0A4Q4PAQ2</accession>
<evidence type="ECO:0000256" key="2">
    <source>
        <dbReference type="SAM" id="Phobius"/>
    </source>
</evidence>
<reference evidence="3" key="2">
    <citation type="journal article" date="2019" name="bioRxiv">
        <title>Genomics, evolutionary history and diagnostics of the Alternaria alternata species group including apple and Asian pear pathotypes.</title>
        <authorList>
            <person name="Armitage A.D."/>
            <person name="Cockerton H.M."/>
            <person name="Sreenivasaprasad S."/>
            <person name="Woodhall J.W."/>
            <person name="Lane C.R."/>
            <person name="Harrison R.J."/>
            <person name="Clarkson J.P."/>
        </authorList>
    </citation>
    <scope>NUCLEOTIDE SEQUENCE</scope>
    <source>
        <strain evidence="3">FERA 1164</strain>
        <strain evidence="4">FERA 635</strain>
    </source>
</reference>